<sequence length="123" mass="13597">MENLKEERIKILELLKDGTITPEQASSLLEALGQPKEVEVKKEKKAPFRMLRIKIDGADGEKVRVNIPIEFAKLLKNGKFGSVDFDDLNIDIDSVLEMIAEGASGDLVNIEDEDGTTVSIVVE</sequence>
<evidence type="ECO:0000313" key="2">
    <source>
        <dbReference type="EMBL" id="VEU82002.1"/>
    </source>
</evidence>
<evidence type="ECO:0000313" key="3">
    <source>
        <dbReference type="Proteomes" id="UP000290909"/>
    </source>
</evidence>
<reference evidence="2 3" key="1">
    <citation type="submission" date="2019-01" db="EMBL/GenBank/DDBJ databases">
        <authorList>
            <consortium name="Pathogen Informatics"/>
        </authorList>
    </citation>
    <scope>NUCLEOTIDE SEQUENCE [LARGE SCALE GENOMIC DNA]</scope>
    <source>
        <strain evidence="2 3">NCTC10172</strain>
    </source>
</reference>
<evidence type="ECO:0000259" key="1">
    <source>
        <dbReference type="Pfam" id="PF22746"/>
    </source>
</evidence>
<organism evidence="2 3">
    <name type="scientific">Acholeplasma hippikon</name>
    <dbReference type="NCBI Taxonomy" id="264636"/>
    <lineage>
        <taxon>Bacteria</taxon>
        <taxon>Bacillati</taxon>
        <taxon>Mycoplasmatota</taxon>
        <taxon>Mollicutes</taxon>
        <taxon>Acholeplasmatales</taxon>
        <taxon>Acholeplasmataceae</taxon>
        <taxon>Acholeplasma</taxon>
    </lineage>
</organism>
<dbReference type="AlphaFoldDB" id="A0A449BHU0"/>
<proteinExistence type="predicted"/>
<accession>A0A449BHU0</accession>
<dbReference type="STRING" id="1408416.GCA_000702765_00587"/>
<dbReference type="Proteomes" id="UP000290909">
    <property type="component" value="Chromosome"/>
</dbReference>
<dbReference type="RefSeq" id="WP_035368822.1">
    <property type="nucleotide sequence ID" value="NZ_LR215050.1"/>
</dbReference>
<feature type="domain" description="YvlB/LiaX N-terminal" evidence="1">
    <location>
        <begin position="6"/>
        <end position="37"/>
    </location>
</feature>
<protein>
    <recommendedName>
        <fullName evidence="1">YvlB/LiaX N-terminal domain-containing protein</fullName>
    </recommendedName>
</protein>
<dbReference type="KEGG" id="ahk:NCTC10172_00007"/>
<keyword evidence="3" id="KW-1185">Reference proteome</keyword>
<dbReference type="EMBL" id="LR215050">
    <property type="protein sequence ID" value="VEU82002.1"/>
    <property type="molecule type" value="Genomic_DNA"/>
</dbReference>
<gene>
    <name evidence="2" type="ORF">NCTC10172_00007</name>
</gene>
<name>A0A449BHU0_9MOLU</name>
<dbReference type="InterPro" id="IPR053959">
    <property type="entry name" value="YvlB/LiaX_N"/>
</dbReference>
<dbReference type="Pfam" id="PF22746">
    <property type="entry name" value="SHOCT-like_DUF2089-C"/>
    <property type="match status" value="1"/>
</dbReference>